<dbReference type="InterPro" id="IPR029064">
    <property type="entry name" value="Ribosomal_eL30-like_sf"/>
</dbReference>
<feature type="domain" description="Ribosomal protein eL8/eL30/eS12/Gadd45" evidence="5">
    <location>
        <begin position="61"/>
        <end position="154"/>
    </location>
</feature>
<dbReference type="FunFam" id="3.30.1330.30:FF:000019">
    <property type="entry name" value="40S ribosomal protein S12"/>
    <property type="match status" value="1"/>
</dbReference>
<dbReference type="GO" id="GO:1990904">
    <property type="term" value="C:ribonucleoprotein complex"/>
    <property type="evidence" value="ECO:0007669"/>
    <property type="project" value="UniProtKB-KW"/>
</dbReference>
<dbReference type="InterPro" id="IPR004038">
    <property type="entry name" value="Ribosomal_eL8/eL30/eS12/Gad45"/>
</dbReference>
<dbReference type="PANTHER" id="PTHR11843">
    <property type="entry name" value="40S RIBOSOMAL PROTEIN S12"/>
    <property type="match status" value="1"/>
</dbReference>
<proteinExistence type="inferred from homology"/>
<dbReference type="SUPFAM" id="SSF55315">
    <property type="entry name" value="L30e-like"/>
    <property type="match status" value="1"/>
</dbReference>
<protein>
    <recommendedName>
        <fullName evidence="4">40S ribosomal protein S12</fullName>
    </recommendedName>
</protein>
<organism evidence="6 7">
    <name type="scientific">Acanthosepion pharaonis</name>
    <name type="common">Pharaoh cuttlefish</name>
    <name type="synonym">Sepia pharaonis</name>
    <dbReference type="NCBI Taxonomy" id="158019"/>
    <lineage>
        <taxon>Eukaryota</taxon>
        <taxon>Metazoa</taxon>
        <taxon>Spiralia</taxon>
        <taxon>Lophotrochozoa</taxon>
        <taxon>Mollusca</taxon>
        <taxon>Cephalopoda</taxon>
        <taxon>Coleoidea</taxon>
        <taxon>Decapodiformes</taxon>
        <taxon>Sepiida</taxon>
        <taxon>Sepiina</taxon>
        <taxon>Sepiidae</taxon>
        <taxon>Acanthosepion</taxon>
    </lineage>
</organism>
<dbReference type="Pfam" id="PF01248">
    <property type="entry name" value="Ribosomal_L7Ae"/>
    <property type="match status" value="1"/>
</dbReference>
<evidence type="ECO:0000256" key="1">
    <source>
        <dbReference type="ARBA" id="ARBA00005824"/>
    </source>
</evidence>
<dbReference type="GO" id="GO:0003735">
    <property type="term" value="F:structural constituent of ribosome"/>
    <property type="evidence" value="ECO:0007669"/>
    <property type="project" value="InterPro"/>
</dbReference>
<keyword evidence="2 4" id="KW-0689">Ribosomal protein</keyword>
<dbReference type="InterPro" id="IPR047860">
    <property type="entry name" value="Ribosomal_eS12_CS"/>
</dbReference>
<comment type="caution">
    <text evidence="6">The sequence shown here is derived from an EMBL/GenBank/DDBJ whole genome shotgun (WGS) entry which is preliminary data.</text>
</comment>
<dbReference type="PROSITE" id="PS01189">
    <property type="entry name" value="RIBOSOMAL_S12E"/>
    <property type="match status" value="1"/>
</dbReference>
<evidence type="ECO:0000256" key="2">
    <source>
        <dbReference type="ARBA" id="ARBA00022980"/>
    </source>
</evidence>
<evidence type="ECO:0000256" key="3">
    <source>
        <dbReference type="ARBA" id="ARBA00023274"/>
    </source>
</evidence>
<gene>
    <name evidence="6" type="ORF">SPHA_15419</name>
</gene>
<evidence type="ECO:0000259" key="5">
    <source>
        <dbReference type="Pfam" id="PF01248"/>
    </source>
</evidence>
<sequence>MDLSPCAPAVHLCCPQLWVHSQSLNGSHPFLRGILYKRRGIMSDGEREDSAPAGSLDLYTALQEVLKTSLIHDGLERGLNQCCKALDKRQAHLCILANNIDEPAYTRLVEALCTEHGINLLKVDDSKKLGEWAGLRRIDMEGKARKVNGCGCVVVKDYGKESQALDILNEYFRSKK</sequence>
<evidence type="ECO:0000256" key="4">
    <source>
        <dbReference type="RuleBase" id="RU000670"/>
    </source>
</evidence>
<dbReference type="Gene3D" id="3.30.1330.30">
    <property type="match status" value="1"/>
</dbReference>
<dbReference type="GO" id="GO:0005840">
    <property type="term" value="C:ribosome"/>
    <property type="evidence" value="ECO:0007669"/>
    <property type="project" value="UniProtKB-KW"/>
</dbReference>
<comment type="similarity">
    <text evidence="1 4">Belongs to the eukaryotic ribosomal protein eS12 family.</text>
</comment>
<dbReference type="EMBL" id="CAHIKZ030000535">
    <property type="protein sequence ID" value="CAE1178782.1"/>
    <property type="molecule type" value="Genomic_DNA"/>
</dbReference>
<keyword evidence="3 4" id="KW-0687">Ribonucleoprotein</keyword>
<dbReference type="PRINTS" id="PR00972">
    <property type="entry name" value="RIBSOMALS12E"/>
</dbReference>
<accession>A0A812BDF3</accession>
<dbReference type="InterPro" id="IPR000530">
    <property type="entry name" value="Ribosomal_eS12"/>
</dbReference>
<evidence type="ECO:0000313" key="6">
    <source>
        <dbReference type="EMBL" id="CAE1178782.1"/>
    </source>
</evidence>
<keyword evidence="7" id="KW-1185">Reference proteome</keyword>
<reference evidence="6" key="1">
    <citation type="submission" date="2021-01" db="EMBL/GenBank/DDBJ databases">
        <authorList>
            <person name="Li R."/>
            <person name="Bekaert M."/>
        </authorList>
    </citation>
    <scope>NUCLEOTIDE SEQUENCE</scope>
    <source>
        <strain evidence="6">Farmed</strain>
    </source>
</reference>
<evidence type="ECO:0000313" key="7">
    <source>
        <dbReference type="Proteomes" id="UP000597762"/>
    </source>
</evidence>
<dbReference type="Proteomes" id="UP000597762">
    <property type="component" value="Unassembled WGS sequence"/>
</dbReference>
<dbReference type="GO" id="GO:0006412">
    <property type="term" value="P:translation"/>
    <property type="evidence" value="ECO:0007669"/>
    <property type="project" value="InterPro"/>
</dbReference>
<dbReference type="AlphaFoldDB" id="A0A812BDF3"/>
<dbReference type="OrthoDB" id="10249311at2759"/>
<name>A0A812BDF3_ACAPH</name>